<proteinExistence type="predicted"/>
<evidence type="ECO:0000259" key="4">
    <source>
        <dbReference type="PROSITE" id="PS50222"/>
    </source>
</evidence>
<name>A0A427Y2K8_9TREE</name>
<feature type="domain" description="EF-hand" evidence="4">
    <location>
        <begin position="76"/>
        <end position="111"/>
    </location>
</feature>
<dbReference type="PROSITE" id="PS00018">
    <property type="entry name" value="EF_HAND_1"/>
    <property type="match status" value="3"/>
</dbReference>
<dbReference type="AlphaFoldDB" id="A0A427Y2K8"/>
<keyword evidence="2" id="KW-0106">Calcium</keyword>
<evidence type="ECO:0000313" key="5">
    <source>
        <dbReference type="EMBL" id="RSH85364.1"/>
    </source>
</evidence>
<evidence type="ECO:0000256" key="1">
    <source>
        <dbReference type="ARBA" id="ARBA00022737"/>
    </source>
</evidence>
<dbReference type="EMBL" id="RSCD01000020">
    <property type="protein sequence ID" value="RSH85364.1"/>
    <property type="molecule type" value="Genomic_DNA"/>
</dbReference>
<dbReference type="OrthoDB" id="26525at2759"/>
<keyword evidence="1" id="KW-0677">Repeat</keyword>
<dbReference type="Pfam" id="PF00036">
    <property type="entry name" value="EF-hand_1"/>
    <property type="match status" value="1"/>
</dbReference>
<evidence type="ECO:0000256" key="2">
    <source>
        <dbReference type="ARBA" id="ARBA00022837"/>
    </source>
</evidence>
<dbReference type="InterPro" id="IPR050230">
    <property type="entry name" value="CALM/Myosin/TropC-like"/>
</dbReference>
<evidence type="ECO:0000313" key="6">
    <source>
        <dbReference type="Proteomes" id="UP000279259"/>
    </source>
</evidence>
<dbReference type="PROSITE" id="PS50222">
    <property type="entry name" value="EF_HAND_2"/>
    <property type="match status" value="3"/>
</dbReference>
<dbReference type="SMART" id="SM00054">
    <property type="entry name" value="EFh"/>
    <property type="match status" value="3"/>
</dbReference>
<reference evidence="5 6" key="1">
    <citation type="submission" date="2018-11" db="EMBL/GenBank/DDBJ databases">
        <title>Genome sequence of Saitozyma podzolica DSM 27192.</title>
        <authorList>
            <person name="Aliyu H."/>
            <person name="Gorte O."/>
            <person name="Ochsenreither K."/>
        </authorList>
    </citation>
    <scope>NUCLEOTIDE SEQUENCE [LARGE SCALE GENOMIC DNA]</scope>
    <source>
        <strain evidence="5 6">DSM 27192</strain>
    </source>
</reference>
<dbReference type="Pfam" id="PF13499">
    <property type="entry name" value="EF-hand_7"/>
    <property type="match status" value="1"/>
</dbReference>
<gene>
    <name evidence="5" type="ORF">EHS25_004760</name>
</gene>
<organism evidence="5 6">
    <name type="scientific">Saitozyma podzolica</name>
    <dbReference type="NCBI Taxonomy" id="1890683"/>
    <lineage>
        <taxon>Eukaryota</taxon>
        <taxon>Fungi</taxon>
        <taxon>Dikarya</taxon>
        <taxon>Basidiomycota</taxon>
        <taxon>Agaricomycotina</taxon>
        <taxon>Tremellomycetes</taxon>
        <taxon>Tremellales</taxon>
        <taxon>Trimorphomycetaceae</taxon>
        <taxon>Saitozyma</taxon>
    </lineage>
</organism>
<dbReference type="InterPro" id="IPR011992">
    <property type="entry name" value="EF-hand-dom_pair"/>
</dbReference>
<keyword evidence="6" id="KW-1185">Reference proteome</keyword>
<accession>A0A427Y2K8</accession>
<protein>
    <recommendedName>
        <fullName evidence="4">EF-hand domain-containing protein</fullName>
    </recommendedName>
</protein>
<dbReference type="FunFam" id="1.10.238.10:FF:000527">
    <property type="entry name" value="Calmodulin-3"/>
    <property type="match status" value="1"/>
</dbReference>
<dbReference type="GO" id="GO:0005509">
    <property type="term" value="F:calcium ion binding"/>
    <property type="evidence" value="ECO:0007669"/>
    <property type="project" value="InterPro"/>
</dbReference>
<comment type="caution">
    <text evidence="5">The sequence shown here is derived from an EMBL/GenBank/DDBJ whole genome shotgun (WGS) entry which is preliminary data.</text>
</comment>
<dbReference type="InterPro" id="IPR002048">
    <property type="entry name" value="EF_hand_dom"/>
</dbReference>
<feature type="domain" description="EF-hand" evidence="4">
    <location>
        <begin position="15"/>
        <end position="38"/>
    </location>
</feature>
<dbReference type="CDD" id="cd00051">
    <property type="entry name" value="EFh"/>
    <property type="match status" value="2"/>
</dbReference>
<evidence type="ECO:0000256" key="3">
    <source>
        <dbReference type="SAM" id="MobiDB-lite"/>
    </source>
</evidence>
<dbReference type="SUPFAM" id="SSF47473">
    <property type="entry name" value="EF-hand"/>
    <property type="match status" value="1"/>
</dbReference>
<sequence>MTIRLTDFREASSPFDKDGGGTMTTKELGTVMRSLGQNPIQSELEDMINEVDADEDNSIDFAEFMTPMTTKMSDTNSEEEIREAFKVFDKNNDGHISTAELKHVMTVVIWESPSYQTLNAVEGSTVFGWMNEFDLARRKVRKTKGGRRCIIEQNSRLDDRGEWKGLPGMSFKASAYLKMDRKRLRPGAGDLLTSDPHRPEMMRYVQHLMEGRKLKLSLDMPLLLPRHHHGVDIG</sequence>
<dbReference type="Proteomes" id="UP000279259">
    <property type="component" value="Unassembled WGS sequence"/>
</dbReference>
<dbReference type="PANTHER" id="PTHR23048:SF0">
    <property type="entry name" value="CALMODULIN LIKE 3"/>
    <property type="match status" value="1"/>
</dbReference>
<dbReference type="Gene3D" id="1.10.238.10">
    <property type="entry name" value="EF-hand"/>
    <property type="match status" value="2"/>
</dbReference>
<dbReference type="PANTHER" id="PTHR23048">
    <property type="entry name" value="MYOSIN LIGHT CHAIN 1, 3"/>
    <property type="match status" value="1"/>
</dbReference>
<feature type="region of interest" description="Disordered" evidence="3">
    <location>
        <begin position="1"/>
        <end position="23"/>
    </location>
</feature>
<dbReference type="InterPro" id="IPR018247">
    <property type="entry name" value="EF_Hand_1_Ca_BS"/>
</dbReference>
<dbReference type="GO" id="GO:0016460">
    <property type="term" value="C:myosin II complex"/>
    <property type="evidence" value="ECO:0007669"/>
    <property type="project" value="TreeGrafter"/>
</dbReference>
<feature type="compositionally biased region" description="Basic and acidic residues" evidence="3">
    <location>
        <begin position="1"/>
        <end position="19"/>
    </location>
</feature>
<feature type="domain" description="EF-hand" evidence="4">
    <location>
        <begin position="39"/>
        <end position="74"/>
    </location>
</feature>
<dbReference type="STRING" id="1890683.A0A427Y2K8"/>